<dbReference type="InterPro" id="IPR036866">
    <property type="entry name" value="RibonucZ/Hydroxyglut_hydro"/>
</dbReference>
<dbReference type="AlphaFoldDB" id="A0A8H4SUX5"/>
<dbReference type="Proteomes" id="UP000604273">
    <property type="component" value="Unassembled WGS sequence"/>
</dbReference>
<evidence type="ECO:0000313" key="2">
    <source>
        <dbReference type="Proteomes" id="UP000604273"/>
    </source>
</evidence>
<reference evidence="1" key="1">
    <citation type="journal article" date="2020" name="BMC Genomics">
        <title>Correction to: Identification and distribution of gene clusters required for synthesis of sphingolipid metabolism inhibitors in diverse species of the filamentous fungus Fusarium.</title>
        <authorList>
            <person name="Kim H.S."/>
            <person name="Lohmar J.M."/>
            <person name="Busman M."/>
            <person name="Brown D.W."/>
            <person name="Naumann T.A."/>
            <person name="Divon H.H."/>
            <person name="Lysoe E."/>
            <person name="Uhlig S."/>
            <person name="Proctor R.H."/>
        </authorList>
    </citation>
    <scope>NUCLEOTIDE SEQUENCE</scope>
    <source>
        <strain evidence="1">NRRL 45417</strain>
    </source>
</reference>
<dbReference type="OrthoDB" id="5315684at2759"/>
<comment type="caution">
    <text evidence="1">The sequence shown here is derived from an EMBL/GenBank/DDBJ whole genome shotgun (WGS) entry which is preliminary data.</text>
</comment>
<accession>A0A8H4SUX5</accession>
<protein>
    <submittedName>
        <fullName evidence="1">Uncharacterized protein</fullName>
    </submittedName>
</protein>
<sequence length="880" mass="100709">MEVEKNAIELENSTSEWRVANYQIPVPLGDCSAHFLIERNGVNGQQVRKAFLMDGGTNAGGYYAWVQILKGLRHIDLELGTEWKFDNWVVTHWDEDHYRGVRDLLSTDLELFRFVQKREGNPTGRTPPSTFAKQYFCEQPWLLCGALDRAMFINRQRELDYKYLQPFMKADSITLHHNQELYGLPMESYRLDTQTSQSWIEKAGLRCITTKQLVGIDLFTRTRQFNSDGNLCSAETDIDKKWGIKPDPSTGRPRFCVIGADGYGIGIGAGMKAESRFVKEPSRNETSILAILYWPKNGRCSYYTGGDGSPEMAKEIVTNWLRQSQRFPRGPKVDLMKLDHHGSTKENLGSKQKPTTNTDIIVASDAKKADEKSSDIISDILIDHLTPDGLLVTPGTRHGHPTWDVLLAIHRYFSGRSATDGLFTTRSFYWLDTNKPGSIKNLNFNHNDTSYMQAVFKEVYESYHADKKLITEEEHVSTSEIEEVQAIYEEFYNEQYHGNEHDYEKDEIVMDDLIILDQPERVRNQAKFEKLKRKYGYRLQRENTPGILTPKGRINWSKIHEKVTEECRSLLFPQARNKNIDAAIGRSPVGDSLFWAWLTWSEDIEDSIFNGALQYSDVCWQPIITDGNPHYIVSFMFRNGGEDKLIEVFTDDGEFQVIKDQNTGEVSHVATGLVVEDKSAPWAKLVYSHLTLATIFNLQQASDQAKFLVNPMLKQPLAGIKTDMKRAMEVFFNTNPTDPASSKASSRKELKSARMRIEKFDKAVEDYIELECVGPQSRLKNRPQREIKPKAIPVTQGNDKLIAQCLDALKKLGPWDLKEALQHEKIRYFAMHHAESEEGEEEECGKEDDGGPQLDDEKLREILIDVYTLLSNFKLKGIFK</sequence>
<name>A0A8H4SUX5_9HYPO</name>
<organism evidence="1 2">
    <name type="scientific">Fusarium gaditjirri</name>
    <dbReference type="NCBI Taxonomy" id="282569"/>
    <lineage>
        <taxon>Eukaryota</taxon>
        <taxon>Fungi</taxon>
        <taxon>Dikarya</taxon>
        <taxon>Ascomycota</taxon>
        <taxon>Pezizomycotina</taxon>
        <taxon>Sordariomycetes</taxon>
        <taxon>Hypocreomycetidae</taxon>
        <taxon>Hypocreales</taxon>
        <taxon>Nectriaceae</taxon>
        <taxon>Fusarium</taxon>
        <taxon>Fusarium nisikadoi species complex</taxon>
    </lineage>
</organism>
<proteinExistence type="predicted"/>
<keyword evidence="2" id="KW-1185">Reference proteome</keyword>
<dbReference type="EMBL" id="JABFAI010000330">
    <property type="protein sequence ID" value="KAF4946254.1"/>
    <property type="molecule type" value="Genomic_DNA"/>
</dbReference>
<gene>
    <name evidence="1" type="ORF">FGADI_11331</name>
</gene>
<dbReference type="Gene3D" id="3.60.15.10">
    <property type="entry name" value="Ribonuclease Z/Hydroxyacylglutathione hydrolase-like"/>
    <property type="match status" value="1"/>
</dbReference>
<evidence type="ECO:0000313" key="1">
    <source>
        <dbReference type="EMBL" id="KAF4946254.1"/>
    </source>
</evidence>
<reference evidence="1" key="2">
    <citation type="submission" date="2020-05" db="EMBL/GenBank/DDBJ databases">
        <authorList>
            <person name="Kim H.-S."/>
            <person name="Proctor R.H."/>
            <person name="Brown D.W."/>
        </authorList>
    </citation>
    <scope>NUCLEOTIDE SEQUENCE</scope>
    <source>
        <strain evidence="1">NRRL 45417</strain>
    </source>
</reference>